<dbReference type="AlphaFoldDB" id="A0A382JKL5"/>
<feature type="non-terminal residue" evidence="1">
    <location>
        <position position="44"/>
    </location>
</feature>
<protein>
    <recommendedName>
        <fullName evidence="2">GS beta-grasp domain-containing protein</fullName>
    </recommendedName>
</protein>
<evidence type="ECO:0000313" key="1">
    <source>
        <dbReference type="EMBL" id="SVC12336.1"/>
    </source>
</evidence>
<organism evidence="1">
    <name type="scientific">marine metagenome</name>
    <dbReference type="NCBI Taxonomy" id="408172"/>
    <lineage>
        <taxon>unclassified sequences</taxon>
        <taxon>metagenomes</taxon>
        <taxon>ecological metagenomes</taxon>
    </lineage>
</organism>
<evidence type="ECO:0008006" key="2">
    <source>
        <dbReference type="Google" id="ProtNLM"/>
    </source>
</evidence>
<dbReference type="InterPro" id="IPR036651">
    <property type="entry name" value="Gln_synt_N_sf"/>
</dbReference>
<dbReference type="GO" id="GO:0006542">
    <property type="term" value="P:glutamine biosynthetic process"/>
    <property type="evidence" value="ECO:0007669"/>
    <property type="project" value="InterPro"/>
</dbReference>
<dbReference type="SUPFAM" id="SSF54368">
    <property type="entry name" value="Glutamine synthetase, N-terminal domain"/>
    <property type="match status" value="1"/>
</dbReference>
<gene>
    <name evidence="1" type="ORF">METZ01_LOCUS265190</name>
</gene>
<reference evidence="1" key="1">
    <citation type="submission" date="2018-05" db="EMBL/GenBank/DDBJ databases">
        <authorList>
            <person name="Lanie J.A."/>
            <person name="Ng W.-L."/>
            <person name="Kazmierczak K.M."/>
            <person name="Andrzejewski T.M."/>
            <person name="Davidsen T.M."/>
            <person name="Wayne K.J."/>
            <person name="Tettelin H."/>
            <person name="Glass J.I."/>
            <person name="Rusch D."/>
            <person name="Podicherti R."/>
            <person name="Tsui H.-C.T."/>
            <person name="Winkler M.E."/>
        </authorList>
    </citation>
    <scope>NUCLEOTIDE SEQUENCE</scope>
</reference>
<name>A0A382JKL5_9ZZZZ</name>
<dbReference type="EMBL" id="UINC01074791">
    <property type="protein sequence ID" value="SVC12336.1"/>
    <property type="molecule type" value="Genomic_DNA"/>
</dbReference>
<accession>A0A382JKL5</accession>
<proteinExistence type="predicted"/>
<feature type="non-terminal residue" evidence="1">
    <location>
        <position position="1"/>
    </location>
</feature>
<dbReference type="Gene3D" id="3.10.20.70">
    <property type="entry name" value="Glutamine synthetase, N-terminal domain"/>
    <property type="match status" value="1"/>
</dbReference>
<sequence length="44" mass="4864">VTEEIKARIADDGVEFIYAMFVEMHGKPCAKLVPVSAIDDLLEV</sequence>
<dbReference type="GO" id="GO:0004356">
    <property type="term" value="F:glutamine synthetase activity"/>
    <property type="evidence" value="ECO:0007669"/>
    <property type="project" value="InterPro"/>
</dbReference>